<organism evidence="1 2">
    <name type="scientific">Arctium lappa</name>
    <name type="common">Greater burdock</name>
    <name type="synonym">Lappa major</name>
    <dbReference type="NCBI Taxonomy" id="4217"/>
    <lineage>
        <taxon>Eukaryota</taxon>
        <taxon>Viridiplantae</taxon>
        <taxon>Streptophyta</taxon>
        <taxon>Embryophyta</taxon>
        <taxon>Tracheophyta</taxon>
        <taxon>Spermatophyta</taxon>
        <taxon>Magnoliopsida</taxon>
        <taxon>eudicotyledons</taxon>
        <taxon>Gunneridae</taxon>
        <taxon>Pentapetalae</taxon>
        <taxon>asterids</taxon>
        <taxon>campanulids</taxon>
        <taxon>Asterales</taxon>
        <taxon>Asteraceae</taxon>
        <taxon>Carduoideae</taxon>
        <taxon>Cardueae</taxon>
        <taxon>Arctiinae</taxon>
        <taxon>Arctium</taxon>
    </lineage>
</organism>
<keyword evidence="2" id="KW-1185">Reference proteome</keyword>
<protein>
    <submittedName>
        <fullName evidence="1">Uncharacterized protein</fullName>
    </submittedName>
</protein>
<dbReference type="Proteomes" id="UP001055879">
    <property type="component" value="Linkage Group LG17"/>
</dbReference>
<evidence type="ECO:0000313" key="2">
    <source>
        <dbReference type="Proteomes" id="UP001055879"/>
    </source>
</evidence>
<reference evidence="1 2" key="2">
    <citation type="journal article" date="2022" name="Mol. Ecol. Resour.">
        <title>The genomes of chicory, endive, great burdock and yacon provide insights into Asteraceae paleo-polyploidization history and plant inulin production.</title>
        <authorList>
            <person name="Fan W."/>
            <person name="Wang S."/>
            <person name="Wang H."/>
            <person name="Wang A."/>
            <person name="Jiang F."/>
            <person name="Liu H."/>
            <person name="Zhao H."/>
            <person name="Xu D."/>
            <person name="Zhang Y."/>
        </authorList>
    </citation>
    <scope>NUCLEOTIDE SEQUENCE [LARGE SCALE GENOMIC DNA]</scope>
    <source>
        <strain evidence="2">cv. Niubang</strain>
    </source>
</reference>
<gene>
    <name evidence="1" type="ORF">L6452_42516</name>
</gene>
<dbReference type="EMBL" id="CM042063">
    <property type="protein sequence ID" value="KAI3667458.1"/>
    <property type="molecule type" value="Genomic_DNA"/>
</dbReference>
<sequence length="99" mass="11232">MAFPTFSGNQDDPLCDPDWVYQSDPHLPDNLLQDVHQILKNFPPESTIGGSSLTTNGGSCSPENDSNDAKCNRNARKHQRKRHLRVGRKRWWTGRGTEE</sequence>
<evidence type="ECO:0000313" key="1">
    <source>
        <dbReference type="EMBL" id="KAI3667458.1"/>
    </source>
</evidence>
<accession>A0ACB8XJA5</accession>
<proteinExistence type="predicted"/>
<name>A0ACB8XJA5_ARCLA</name>
<reference evidence="2" key="1">
    <citation type="journal article" date="2022" name="Mol. Ecol. Resour.">
        <title>The genomes of chicory, endive, great burdock and yacon provide insights into Asteraceae palaeo-polyploidization history and plant inulin production.</title>
        <authorList>
            <person name="Fan W."/>
            <person name="Wang S."/>
            <person name="Wang H."/>
            <person name="Wang A."/>
            <person name="Jiang F."/>
            <person name="Liu H."/>
            <person name="Zhao H."/>
            <person name="Xu D."/>
            <person name="Zhang Y."/>
        </authorList>
    </citation>
    <scope>NUCLEOTIDE SEQUENCE [LARGE SCALE GENOMIC DNA]</scope>
    <source>
        <strain evidence="2">cv. Niubang</strain>
    </source>
</reference>
<comment type="caution">
    <text evidence="1">The sequence shown here is derived from an EMBL/GenBank/DDBJ whole genome shotgun (WGS) entry which is preliminary data.</text>
</comment>